<gene>
    <name evidence="1" type="ORF">EYC84_008399</name>
</gene>
<sequence length="138" mass="16001">MHMYVMSRMHSCIRIVSKSPTFSLLYYYTQVDQDQNHVNFFVFAYSIVSVSFAVGKIEHLSHYSIHSPFPSFQPIPYHPSHIAFALHLISSRQRVTSHLYCVKIPSFVIRMSMPPPAPPPNLRVEANPVRLPPPYHRH</sequence>
<keyword evidence="2" id="KW-1185">Reference proteome</keyword>
<evidence type="ECO:0000313" key="2">
    <source>
        <dbReference type="Proteomes" id="UP000322873"/>
    </source>
</evidence>
<protein>
    <submittedName>
        <fullName evidence="1">Uncharacterized protein</fullName>
    </submittedName>
</protein>
<comment type="caution">
    <text evidence="1">The sequence shown here is derived from an EMBL/GenBank/DDBJ whole genome shotgun (WGS) entry which is preliminary data.</text>
</comment>
<evidence type="ECO:0000313" key="1">
    <source>
        <dbReference type="EMBL" id="KAA8567968.1"/>
    </source>
</evidence>
<name>A0A5M9JEG7_MONFR</name>
<organism evidence="1 2">
    <name type="scientific">Monilinia fructicola</name>
    <name type="common">Brown rot fungus</name>
    <name type="synonym">Ciboria fructicola</name>
    <dbReference type="NCBI Taxonomy" id="38448"/>
    <lineage>
        <taxon>Eukaryota</taxon>
        <taxon>Fungi</taxon>
        <taxon>Dikarya</taxon>
        <taxon>Ascomycota</taxon>
        <taxon>Pezizomycotina</taxon>
        <taxon>Leotiomycetes</taxon>
        <taxon>Helotiales</taxon>
        <taxon>Sclerotiniaceae</taxon>
        <taxon>Monilinia</taxon>
    </lineage>
</organism>
<accession>A0A5M9JEG7</accession>
<dbReference type="AlphaFoldDB" id="A0A5M9JEG7"/>
<proteinExistence type="predicted"/>
<dbReference type="Proteomes" id="UP000322873">
    <property type="component" value="Unassembled WGS sequence"/>
</dbReference>
<reference evidence="1 2" key="1">
    <citation type="submission" date="2019-06" db="EMBL/GenBank/DDBJ databases">
        <title>Genome Sequence of the Brown Rot Fungal Pathogen Monilinia fructicola.</title>
        <authorList>
            <person name="De Miccolis Angelini R.M."/>
            <person name="Landi L."/>
            <person name="Abate D."/>
            <person name="Pollastro S."/>
            <person name="Romanazzi G."/>
            <person name="Faretra F."/>
        </authorList>
    </citation>
    <scope>NUCLEOTIDE SEQUENCE [LARGE SCALE GENOMIC DNA]</scope>
    <source>
        <strain evidence="1 2">Mfrc123</strain>
    </source>
</reference>
<dbReference type="EMBL" id="VICG01000010">
    <property type="protein sequence ID" value="KAA8567968.1"/>
    <property type="molecule type" value="Genomic_DNA"/>
</dbReference>